<dbReference type="GO" id="GO:0016788">
    <property type="term" value="F:hydrolase activity, acting on ester bonds"/>
    <property type="evidence" value="ECO:0007669"/>
    <property type="project" value="InterPro"/>
</dbReference>
<accession>A0AAN1WIY5</accession>
<gene>
    <name evidence="5" type="ORF">MARGE09_P2630</name>
</gene>
<name>A0AAN1WIY5_9GAMM</name>
<dbReference type="InterPro" id="IPR018228">
    <property type="entry name" value="DNase_TatD-rel_CS"/>
</dbReference>
<feature type="binding site" evidence="4">
    <location>
        <position position="14"/>
    </location>
    <ligand>
        <name>a divalent metal cation</name>
        <dbReference type="ChEBI" id="CHEBI:60240"/>
        <label>1</label>
    </ligand>
</feature>
<dbReference type="PIRSF" id="PIRSF005902">
    <property type="entry name" value="DNase_TatD"/>
    <property type="match status" value="1"/>
</dbReference>
<evidence type="ECO:0000313" key="6">
    <source>
        <dbReference type="Proteomes" id="UP001320119"/>
    </source>
</evidence>
<dbReference type="Pfam" id="PF01026">
    <property type="entry name" value="TatD_DNase"/>
    <property type="match status" value="1"/>
</dbReference>
<dbReference type="AlphaFoldDB" id="A0AAN1WIY5"/>
<evidence type="ECO:0000256" key="4">
    <source>
        <dbReference type="PIRSR" id="PIRSR005902-1"/>
    </source>
</evidence>
<evidence type="ECO:0000256" key="3">
    <source>
        <dbReference type="ARBA" id="ARBA00022801"/>
    </source>
</evidence>
<keyword evidence="3" id="KW-0378">Hydrolase</keyword>
<dbReference type="KEGG" id="marq:MARGE09_P2630"/>
<organism evidence="5 6">
    <name type="scientific">Marinagarivorans cellulosilyticus</name>
    <dbReference type="NCBI Taxonomy" id="2721545"/>
    <lineage>
        <taxon>Bacteria</taxon>
        <taxon>Pseudomonadati</taxon>
        <taxon>Pseudomonadota</taxon>
        <taxon>Gammaproteobacteria</taxon>
        <taxon>Cellvibrionales</taxon>
        <taxon>Cellvibrionaceae</taxon>
        <taxon>Marinagarivorans</taxon>
    </lineage>
</organism>
<dbReference type="PANTHER" id="PTHR46124">
    <property type="entry name" value="D-AMINOACYL-TRNA DEACYLASE"/>
    <property type="match status" value="1"/>
</dbReference>
<dbReference type="PROSITE" id="PS01137">
    <property type="entry name" value="TATD_1"/>
    <property type="match status" value="1"/>
</dbReference>
<dbReference type="SUPFAM" id="SSF51556">
    <property type="entry name" value="Metallo-dependent hydrolases"/>
    <property type="match status" value="1"/>
</dbReference>
<evidence type="ECO:0000313" key="5">
    <source>
        <dbReference type="EMBL" id="BCD98429.1"/>
    </source>
</evidence>
<evidence type="ECO:0000256" key="2">
    <source>
        <dbReference type="ARBA" id="ARBA00022723"/>
    </source>
</evidence>
<dbReference type="Proteomes" id="UP001320119">
    <property type="component" value="Chromosome"/>
</dbReference>
<comment type="similarity">
    <text evidence="1">Belongs to the metallo-dependent hydrolases superfamily. TatD-type hydrolase family.</text>
</comment>
<feature type="binding site" evidence="4">
    <location>
        <position position="114"/>
    </location>
    <ligand>
        <name>a divalent metal cation</name>
        <dbReference type="ChEBI" id="CHEBI:60240"/>
        <label>1</label>
    </ligand>
</feature>
<sequence>MTKSLNTFFDSHCHFDFSVFDTDRHEVWQNTISNGVKSIFIPGVNVDQWRKAANIVSKLQAQNSTQGFYGVGLHPWWFAEWLNAKSASLDSSLSEFSLQLQNAAQAEACRAIGETGLDLALPRDKTVALDTQLVIVKQHLNAANRLGLPLILHCRKAHNALLQLLDKAPVLAGGILHSFTGSAQLAVEYWRRGFCIGVGGSITYPRANKTREAIKALPNEALVLETDAPDMPLCGRQGERNSPEYLPLVAVALAELRNQPIEEVADYCYQNTCRVFAV</sequence>
<dbReference type="RefSeq" id="WP_236982752.1">
    <property type="nucleotide sequence ID" value="NZ_AP023086.1"/>
</dbReference>
<dbReference type="PANTHER" id="PTHR46124:SF3">
    <property type="entry name" value="HYDROLASE"/>
    <property type="match status" value="1"/>
</dbReference>
<dbReference type="PROSITE" id="PS01091">
    <property type="entry name" value="TATD_3"/>
    <property type="match status" value="1"/>
</dbReference>
<proteinExistence type="inferred from homology"/>
<dbReference type="CDD" id="cd01310">
    <property type="entry name" value="TatD_DNAse"/>
    <property type="match status" value="1"/>
</dbReference>
<dbReference type="GO" id="GO:0005829">
    <property type="term" value="C:cytosol"/>
    <property type="evidence" value="ECO:0007669"/>
    <property type="project" value="TreeGrafter"/>
</dbReference>
<dbReference type="InterPro" id="IPR032466">
    <property type="entry name" value="Metal_Hydrolase"/>
</dbReference>
<reference evidence="5 6" key="1">
    <citation type="journal article" date="2022" name="IScience">
        <title>An ultrasensitive nanofiber-based assay for enzymatic hydrolysis and deep-sea microbial degradation of cellulose.</title>
        <authorList>
            <person name="Tsudome M."/>
            <person name="Tachioka M."/>
            <person name="Miyazaki M."/>
            <person name="Uchimura K."/>
            <person name="Tsuda M."/>
            <person name="Takaki Y."/>
            <person name="Deguchi S."/>
        </authorList>
    </citation>
    <scope>NUCLEOTIDE SEQUENCE [LARGE SCALE GENOMIC DNA]</scope>
    <source>
        <strain evidence="5 6">GE09</strain>
    </source>
</reference>
<dbReference type="Gene3D" id="3.20.20.140">
    <property type="entry name" value="Metal-dependent hydrolases"/>
    <property type="match status" value="1"/>
</dbReference>
<dbReference type="InterPro" id="IPR001130">
    <property type="entry name" value="TatD-like"/>
</dbReference>
<feature type="binding site" evidence="4">
    <location>
        <position position="153"/>
    </location>
    <ligand>
        <name>a divalent metal cation</name>
        <dbReference type="ChEBI" id="CHEBI:60240"/>
        <label>2</label>
    </ligand>
</feature>
<feature type="binding site" evidence="4">
    <location>
        <position position="12"/>
    </location>
    <ligand>
        <name>a divalent metal cation</name>
        <dbReference type="ChEBI" id="CHEBI:60240"/>
        <label>1</label>
    </ligand>
</feature>
<dbReference type="EMBL" id="AP023086">
    <property type="protein sequence ID" value="BCD98429.1"/>
    <property type="molecule type" value="Genomic_DNA"/>
</dbReference>
<keyword evidence="6" id="KW-1185">Reference proteome</keyword>
<protein>
    <submittedName>
        <fullName evidence="5">TatD DNase family protein</fullName>
    </submittedName>
</protein>
<feature type="binding site" evidence="4">
    <location>
        <position position="227"/>
    </location>
    <ligand>
        <name>a divalent metal cation</name>
        <dbReference type="ChEBI" id="CHEBI:60240"/>
        <label>1</label>
    </ligand>
</feature>
<dbReference type="GO" id="GO:0046872">
    <property type="term" value="F:metal ion binding"/>
    <property type="evidence" value="ECO:0007669"/>
    <property type="project" value="UniProtKB-KW"/>
</dbReference>
<keyword evidence="2 4" id="KW-0479">Metal-binding</keyword>
<feature type="binding site" evidence="4">
    <location>
        <position position="177"/>
    </location>
    <ligand>
        <name>a divalent metal cation</name>
        <dbReference type="ChEBI" id="CHEBI:60240"/>
        <label>2</label>
    </ligand>
</feature>
<evidence type="ECO:0000256" key="1">
    <source>
        <dbReference type="ARBA" id="ARBA00009275"/>
    </source>
</evidence>
<dbReference type="FunFam" id="3.20.20.140:FF:000005">
    <property type="entry name" value="TatD family hydrolase"/>
    <property type="match status" value="1"/>
</dbReference>